<dbReference type="Proteomes" id="UP000238081">
    <property type="component" value="Unassembled WGS sequence"/>
</dbReference>
<dbReference type="GO" id="GO:0003723">
    <property type="term" value="F:RNA binding"/>
    <property type="evidence" value="ECO:0007669"/>
    <property type="project" value="UniProtKB-KW"/>
</dbReference>
<comment type="caution">
    <text evidence="3">The sequence shown here is derived from an EMBL/GenBank/DDBJ whole genome shotgun (WGS) entry which is preliminary data.</text>
</comment>
<dbReference type="RefSeq" id="WP_043661290.1">
    <property type="nucleotide sequence ID" value="NZ_JBNONY010000001.1"/>
</dbReference>
<dbReference type="InterPro" id="IPR012677">
    <property type="entry name" value="Nucleotide-bd_a/b_plait_sf"/>
</dbReference>
<evidence type="ECO:0000259" key="2">
    <source>
        <dbReference type="SMART" id="SM00363"/>
    </source>
</evidence>
<dbReference type="CDD" id="cd00165">
    <property type="entry name" value="S4"/>
    <property type="match status" value="1"/>
</dbReference>
<gene>
    <name evidence="3" type="ORF">AWN73_02145</name>
</gene>
<sequence length="254" mass="29298">MKELINKQFGDEDKNEVLNLYEKYKLAKDKEIPMFGNSFYTPNIWRWFEKNFINSSCKVESNGVFEDSERRMISFNNVYNTSFPMKLLKIENTSKFNELTHKDFLGGILALGIERNKIGDLLVEDNVCYVPIHEDIESFLIFNIDKIGKSSCKIEILEKYDSLPQFNFKEEVILVSSLRIDGIVSKLANVSRGKAQMMIDQGKVLVDYVKIRDKSYEPKEDERITIRGVGKFILGTIVGSSKSGRLKVSIKKYT</sequence>
<reference evidence="3 4" key="1">
    <citation type="submission" date="2016-01" db="EMBL/GenBank/DDBJ databases">
        <title>Characterization of the Clostridium difficile lineages that are prevalent in Hong Kong and China.</title>
        <authorList>
            <person name="Kwok J.S.-L."/>
            <person name="Lam W.-Y."/>
            <person name="Ip M."/>
            <person name="Chan T.-F."/>
            <person name="Hawkey P.M."/>
            <person name="Tsui S.K.-W."/>
        </authorList>
    </citation>
    <scope>NUCLEOTIDE SEQUENCE [LARGE SCALE GENOMIC DNA]</scope>
    <source>
        <strain evidence="3 4">300064</strain>
    </source>
</reference>
<dbReference type="PANTHER" id="PTHR13633">
    <property type="entry name" value="MITOCHONDRIAL TRANSCRIPTION RESCUE FACTOR 1"/>
    <property type="match status" value="1"/>
</dbReference>
<dbReference type="PANTHER" id="PTHR13633:SF3">
    <property type="entry name" value="MITOCHONDRIAL TRANSCRIPTION RESCUE FACTOR 1"/>
    <property type="match status" value="1"/>
</dbReference>
<dbReference type="EMBL" id="LRDH01000096">
    <property type="protein sequence ID" value="PPV15909.1"/>
    <property type="molecule type" value="Genomic_DNA"/>
</dbReference>
<dbReference type="InterPro" id="IPR036986">
    <property type="entry name" value="S4_RNA-bd_sf"/>
</dbReference>
<keyword evidence="1" id="KW-0694">RNA-binding</keyword>
<dbReference type="Gene3D" id="3.30.70.330">
    <property type="match status" value="1"/>
</dbReference>
<dbReference type="InterPro" id="IPR002942">
    <property type="entry name" value="S4_RNA-bd"/>
</dbReference>
<accession>A0A2S7FD15</accession>
<dbReference type="Gene3D" id="3.10.290.10">
    <property type="entry name" value="RNA-binding S4 domain"/>
    <property type="match status" value="1"/>
</dbReference>
<organism evidence="3 4">
    <name type="scientific">Clostridium butyricum</name>
    <dbReference type="NCBI Taxonomy" id="1492"/>
    <lineage>
        <taxon>Bacteria</taxon>
        <taxon>Bacillati</taxon>
        <taxon>Bacillota</taxon>
        <taxon>Clostridia</taxon>
        <taxon>Eubacteriales</taxon>
        <taxon>Clostridiaceae</taxon>
        <taxon>Clostridium</taxon>
    </lineage>
</organism>
<dbReference type="SUPFAM" id="SSF55174">
    <property type="entry name" value="Alpha-L RNA-binding motif"/>
    <property type="match status" value="1"/>
</dbReference>
<dbReference type="InterPro" id="IPR040591">
    <property type="entry name" value="RqcP2_RBD"/>
</dbReference>
<dbReference type="AlphaFoldDB" id="A0A2S7FD15"/>
<protein>
    <submittedName>
        <fullName evidence="3">RNA-binding protein</fullName>
    </submittedName>
</protein>
<name>A0A2S7FD15_CLOBU</name>
<dbReference type="Pfam" id="PF01479">
    <property type="entry name" value="S4"/>
    <property type="match status" value="1"/>
</dbReference>
<evidence type="ECO:0000256" key="1">
    <source>
        <dbReference type="PROSITE-ProRule" id="PRU00182"/>
    </source>
</evidence>
<evidence type="ECO:0000313" key="4">
    <source>
        <dbReference type="Proteomes" id="UP000238081"/>
    </source>
</evidence>
<proteinExistence type="predicted"/>
<dbReference type="Pfam" id="PF17774">
    <property type="entry name" value="YlmH_RBD"/>
    <property type="match status" value="1"/>
</dbReference>
<dbReference type="SMART" id="SM00363">
    <property type="entry name" value="S4"/>
    <property type="match status" value="1"/>
</dbReference>
<feature type="domain" description="RNA-binding S4" evidence="2">
    <location>
        <begin position="178"/>
        <end position="238"/>
    </location>
</feature>
<dbReference type="PROSITE" id="PS50889">
    <property type="entry name" value="S4"/>
    <property type="match status" value="1"/>
</dbReference>
<evidence type="ECO:0000313" key="3">
    <source>
        <dbReference type="EMBL" id="PPV15909.1"/>
    </source>
</evidence>